<dbReference type="InterPro" id="IPR036291">
    <property type="entry name" value="NAD(P)-bd_dom_sf"/>
</dbReference>
<evidence type="ECO:0000313" key="4">
    <source>
        <dbReference type="Proteomes" id="UP000831768"/>
    </source>
</evidence>
<gene>
    <name evidence="3" type="ORF">MW046_07415</name>
</gene>
<dbReference type="AlphaFoldDB" id="A0A8U0A5E4"/>
<proteinExistence type="inferred from homology"/>
<dbReference type="Gene3D" id="3.40.50.720">
    <property type="entry name" value="NAD(P)-binding Rossmann-like Domain"/>
    <property type="match status" value="1"/>
</dbReference>
<accession>A0A8U0A5E4</accession>
<evidence type="ECO:0000259" key="2">
    <source>
        <dbReference type="Pfam" id="PF01370"/>
    </source>
</evidence>
<dbReference type="Proteomes" id="UP000831768">
    <property type="component" value="Chromosome"/>
</dbReference>
<organism evidence="3 4">
    <name type="scientific">Halocatena salina</name>
    <dbReference type="NCBI Taxonomy" id="2934340"/>
    <lineage>
        <taxon>Archaea</taxon>
        <taxon>Methanobacteriati</taxon>
        <taxon>Methanobacteriota</taxon>
        <taxon>Stenosarchaea group</taxon>
        <taxon>Halobacteria</taxon>
        <taxon>Halobacteriales</taxon>
        <taxon>Natronomonadaceae</taxon>
        <taxon>Halocatena</taxon>
    </lineage>
</organism>
<name>A0A8U0A5E4_9EURY</name>
<dbReference type="EMBL" id="CP096019">
    <property type="protein sequence ID" value="UPM44086.1"/>
    <property type="molecule type" value="Genomic_DNA"/>
</dbReference>
<dbReference type="KEGG" id="haad:MW046_07415"/>
<dbReference type="SUPFAM" id="SSF51735">
    <property type="entry name" value="NAD(P)-binding Rossmann-fold domains"/>
    <property type="match status" value="1"/>
</dbReference>
<dbReference type="InterPro" id="IPR001509">
    <property type="entry name" value="Epimerase_deHydtase"/>
</dbReference>
<dbReference type="Pfam" id="PF01370">
    <property type="entry name" value="Epimerase"/>
    <property type="match status" value="1"/>
</dbReference>
<comment type="similarity">
    <text evidence="1">Belongs to the NAD(P)-dependent epimerase/dehydratase family.</text>
</comment>
<dbReference type="PANTHER" id="PTHR43000">
    <property type="entry name" value="DTDP-D-GLUCOSE 4,6-DEHYDRATASE-RELATED"/>
    <property type="match status" value="1"/>
</dbReference>
<dbReference type="GeneID" id="71927864"/>
<feature type="domain" description="NAD-dependent epimerase/dehydratase" evidence="2">
    <location>
        <begin position="4"/>
        <end position="221"/>
    </location>
</feature>
<sequence length="324" mass="35929">MDTALIIGGTRFIGRHTVREFRNHGYDVAIFNRGRHDSSFARDDVVHVTGDRMDDDALDRARRQIDPDVVADCVAYHPANVQSATEIFADTDAYVYVSSGAAYGTEVIPKREEETPLCACSPEQATDDSWETYGPRKADGDRAVFAAGDRGVRAMSVRPPIVYGPHDYTDRFAYWIDRVHAYDRIIVPHSALRHLVYVGDVASAIRTIAERGDAGTAYNVGTHTLPVLTEWIELIADALGTSAEPIEMSERELATTPLDPSDFPLYRDYPHVLDTHKLESIGWEATPIPETVTTTVDHVVSTVQTVERGPDRAEERSVLETISS</sequence>
<reference evidence="3" key="1">
    <citation type="submission" date="2022-04" db="EMBL/GenBank/DDBJ databases">
        <title>Halocatena sp. nov., isolated from a salt lake.</title>
        <authorList>
            <person name="Cui H.-L."/>
        </authorList>
    </citation>
    <scope>NUCLEOTIDE SEQUENCE</scope>
    <source>
        <strain evidence="3">AD-1</strain>
    </source>
</reference>
<keyword evidence="4" id="KW-1185">Reference proteome</keyword>
<evidence type="ECO:0000256" key="1">
    <source>
        <dbReference type="ARBA" id="ARBA00007637"/>
    </source>
</evidence>
<evidence type="ECO:0000313" key="3">
    <source>
        <dbReference type="EMBL" id="UPM44086.1"/>
    </source>
</evidence>
<dbReference type="RefSeq" id="WP_247994741.1">
    <property type="nucleotide sequence ID" value="NZ_CP096019.1"/>
</dbReference>
<protein>
    <submittedName>
        <fullName evidence="3">NAD-dependent epimerase/dehydratase family protein</fullName>
    </submittedName>
</protein>